<evidence type="ECO:0000256" key="7">
    <source>
        <dbReference type="ARBA" id="ARBA00022840"/>
    </source>
</evidence>
<name>A0A1G1Y0Q5_9BACT</name>
<dbReference type="GO" id="GO:0005524">
    <property type="term" value="F:ATP binding"/>
    <property type="evidence" value="ECO:0007669"/>
    <property type="project" value="UniProtKB-KW"/>
</dbReference>
<reference evidence="13 14" key="1">
    <citation type="journal article" date="2016" name="Nat. Commun.">
        <title>Thousands of microbial genomes shed light on interconnected biogeochemical processes in an aquifer system.</title>
        <authorList>
            <person name="Anantharaman K."/>
            <person name="Brown C.T."/>
            <person name="Hug L.A."/>
            <person name="Sharon I."/>
            <person name="Castelle C.J."/>
            <person name="Probst A.J."/>
            <person name="Thomas B.C."/>
            <person name="Singh A."/>
            <person name="Wilkins M.J."/>
            <person name="Karaoz U."/>
            <person name="Brodie E.L."/>
            <person name="Williams K.H."/>
            <person name="Hubbard S.S."/>
            <person name="Banfield J.F."/>
        </authorList>
    </citation>
    <scope>NUCLEOTIDE SEQUENCE [LARGE SCALE GENOMIC DNA]</scope>
</reference>
<evidence type="ECO:0000256" key="4">
    <source>
        <dbReference type="ARBA" id="ARBA00022598"/>
    </source>
</evidence>
<dbReference type="NCBIfam" id="TIGR00468">
    <property type="entry name" value="pheS"/>
    <property type="match status" value="1"/>
</dbReference>
<dbReference type="PANTHER" id="PTHR11538">
    <property type="entry name" value="PHENYLALANYL-TRNA SYNTHETASE"/>
    <property type="match status" value="1"/>
</dbReference>
<dbReference type="GO" id="GO:0000049">
    <property type="term" value="F:tRNA binding"/>
    <property type="evidence" value="ECO:0007669"/>
    <property type="project" value="InterPro"/>
</dbReference>
<keyword evidence="6" id="KW-0547">Nucleotide-binding</keyword>
<dbReference type="Pfam" id="PF02912">
    <property type="entry name" value="Phe_tRNA-synt_N"/>
    <property type="match status" value="1"/>
</dbReference>
<comment type="subcellular location">
    <subcellularLocation>
        <location evidence="1">Cytoplasm</location>
    </subcellularLocation>
</comment>
<dbReference type="Gene3D" id="3.30.930.10">
    <property type="entry name" value="Bira Bifunctional Protein, Domain 2"/>
    <property type="match status" value="1"/>
</dbReference>
<evidence type="ECO:0000313" key="13">
    <source>
        <dbReference type="EMBL" id="OGY45426.1"/>
    </source>
</evidence>
<proteinExistence type="predicted"/>
<evidence type="ECO:0000256" key="5">
    <source>
        <dbReference type="ARBA" id="ARBA00022723"/>
    </source>
</evidence>
<evidence type="ECO:0000259" key="12">
    <source>
        <dbReference type="PROSITE" id="PS50862"/>
    </source>
</evidence>
<comment type="caution">
    <text evidence="13">The sequence shown here is derived from an EMBL/GenBank/DDBJ whole genome shotgun (WGS) entry which is preliminary data.</text>
</comment>
<dbReference type="EMBL" id="MHIE01000020">
    <property type="protein sequence ID" value="OGY45426.1"/>
    <property type="molecule type" value="Genomic_DNA"/>
</dbReference>
<organism evidence="13 14">
    <name type="scientific">Candidatus Buchananbacteria bacterium RIFCSPHIGHO2_01_FULL_44_11</name>
    <dbReference type="NCBI Taxonomy" id="1797535"/>
    <lineage>
        <taxon>Bacteria</taxon>
        <taxon>Candidatus Buchananiibacteriota</taxon>
    </lineage>
</organism>
<evidence type="ECO:0000256" key="9">
    <source>
        <dbReference type="ARBA" id="ARBA00022917"/>
    </source>
</evidence>
<evidence type="ECO:0000256" key="11">
    <source>
        <dbReference type="ARBA" id="ARBA00049255"/>
    </source>
</evidence>
<evidence type="ECO:0000256" key="10">
    <source>
        <dbReference type="ARBA" id="ARBA00023146"/>
    </source>
</evidence>
<evidence type="ECO:0000256" key="8">
    <source>
        <dbReference type="ARBA" id="ARBA00022842"/>
    </source>
</evidence>
<dbReference type="InterPro" id="IPR045864">
    <property type="entry name" value="aa-tRNA-synth_II/BPL/LPL"/>
</dbReference>
<dbReference type="EC" id="6.1.1.20" evidence="2"/>
<dbReference type="SUPFAM" id="SSF55681">
    <property type="entry name" value="Class II aaRS and biotin synthetases"/>
    <property type="match status" value="1"/>
</dbReference>
<dbReference type="InterPro" id="IPR004529">
    <property type="entry name" value="Phe-tRNA-synth_IIc_asu"/>
</dbReference>
<accession>A0A1G1Y0Q5</accession>
<keyword evidence="8" id="KW-0460">Magnesium</keyword>
<keyword evidence="3" id="KW-0963">Cytoplasm</keyword>
<dbReference type="AlphaFoldDB" id="A0A1G1Y0Q5"/>
<comment type="catalytic activity">
    <reaction evidence="11">
        <text>tRNA(Phe) + L-phenylalanine + ATP = L-phenylalanyl-tRNA(Phe) + AMP + diphosphate + H(+)</text>
        <dbReference type="Rhea" id="RHEA:19413"/>
        <dbReference type="Rhea" id="RHEA-COMP:9668"/>
        <dbReference type="Rhea" id="RHEA-COMP:9699"/>
        <dbReference type="ChEBI" id="CHEBI:15378"/>
        <dbReference type="ChEBI" id="CHEBI:30616"/>
        <dbReference type="ChEBI" id="CHEBI:33019"/>
        <dbReference type="ChEBI" id="CHEBI:58095"/>
        <dbReference type="ChEBI" id="CHEBI:78442"/>
        <dbReference type="ChEBI" id="CHEBI:78531"/>
        <dbReference type="ChEBI" id="CHEBI:456215"/>
        <dbReference type="EC" id="6.1.1.20"/>
    </reaction>
</comment>
<dbReference type="CDD" id="cd00496">
    <property type="entry name" value="PheRS_alpha_core"/>
    <property type="match status" value="1"/>
</dbReference>
<protein>
    <recommendedName>
        <fullName evidence="2">phenylalanine--tRNA ligase</fullName>
        <ecNumber evidence="2">6.1.1.20</ecNumber>
    </recommendedName>
</protein>
<keyword evidence="5" id="KW-0479">Metal-binding</keyword>
<dbReference type="PANTHER" id="PTHR11538:SF41">
    <property type="entry name" value="PHENYLALANINE--TRNA LIGASE, MITOCHONDRIAL"/>
    <property type="match status" value="1"/>
</dbReference>
<dbReference type="InterPro" id="IPR006195">
    <property type="entry name" value="aa-tRNA-synth_II"/>
</dbReference>
<evidence type="ECO:0000256" key="2">
    <source>
        <dbReference type="ARBA" id="ARBA00012814"/>
    </source>
</evidence>
<keyword evidence="7" id="KW-0067">ATP-binding</keyword>
<keyword evidence="9" id="KW-0648">Protein biosynthesis</keyword>
<dbReference type="SUPFAM" id="SSF46589">
    <property type="entry name" value="tRNA-binding arm"/>
    <property type="match status" value="1"/>
</dbReference>
<gene>
    <name evidence="13" type="ORF">A2744_00435</name>
</gene>
<keyword evidence="4 13" id="KW-0436">Ligase</keyword>
<evidence type="ECO:0000256" key="1">
    <source>
        <dbReference type="ARBA" id="ARBA00004496"/>
    </source>
</evidence>
<dbReference type="STRING" id="1797535.A2744_00435"/>
<dbReference type="InterPro" id="IPR004188">
    <property type="entry name" value="Phe-tRNA_ligase_II_N"/>
</dbReference>
<dbReference type="Pfam" id="PF01409">
    <property type="entry name" value="tRNA-synt_2d"/>
    <property type="match status" value="1"/>
</dbReference>
<dbReference type="GO" id="GO:0004826">
    <property type="term" value="F:phenylalanine-tRNA ligase activity"/>
    <property type="evidence" value="ECO:0007669"/>
    <property type="project" value="UniProtKB-EC"/>
</dbReference>
<feature type="domain" description="Aminoacyl-transfer RNA synthetases class-II family profile" evidence="12">
    <location>
        <begin position="112"/>
        <end position="319"/>
    </location>
</feature>
<keyword evidence="10" id="KW-0030">Aminoacyl-tRNA synthetase</keyword>
<evidence type="ECO:0000313" key="14">
    <source>
        <dbReference type="Proteomes" id="UP000178240"/>
    </source>
</evidence>
<dbReference type="GO" id="GO:0006432">
    <property type="term" value="P:phenylalanyl-tRNA aminoacylation"/>
    <property type="evidence" value="ECO:0007669"/>
    <property type="project" value="InterPro"/>
</dbReference>
<dbReference type="InterPro" id="IPR002319">
    <property type="entry name" value="Phenylalanyl-tRNA_Synthase"/>
</dbReference>
<sequence>MKEKILQLKAQFSQDATAIKDQADLVALEIKYLGRKAGALTDILRRLKDLDATSRQEIGQLANQLKTEIEQKLSALKISLSGQAGERQLIDVTTPGLDFPNGHLHLVTQAIREITDIFQRIGFYRVRYPEVEWDWYAFESLNMPPDHPARDEWETFFIDLKPVGLKGQRILTPHSTSGTARELENQPPLRSINITKCYRRQIDVSHAPMFHQFDGLLVDTNVTIANLKGVLDYFVKEFFGPNRRARIRPFHFQFTEPSFEVDVSCGLCDGQGCKMCKAGWHELGGSGMVHPSVLKAGGLDPKKYSGFAFGWGVERAYLMKAGLQIPDIRILYQSDLRFLNQF</sequence>
<dbReference type="InterPro" id="IPR010978">
    <property type="entry name" value="tRNA-bd_arm"/>
</dbReference>
<dbReference type="GO" id="GO:0005737">
    <property type="term" value="C:cytoplasm"/>
    <property type="evidence" value="ECO:0007669"/>
    <property type="project" value="UniProtKB-SubCell"/>
</dbReference>
<dbReference type="GO" id="GO:0046872">
    <property type="term" value="F:metal ion binding"/>
    <property type="evidence" value="ECO:0007669"/>
    <property type="project" value="UniProtKB-KW"/>
</dbReference>
<dbReference type="Proteomes" id="UP000178240">
    <property type="component" value="Unassembled WGS sequence"/>
</dbReference>
<dbReference type="PROSITE" id="PS50862">
    <property type="entry name" value="AA_TRNA_LIGASE_II"/>
    <property type="match status" value="1"/>
</dbReference>
<evidence type="ECO:0000256" key="6">
    <source>
        <dbReference type="ARBA" id="ARBA00022741"/>
    </source>
</evidence>
<evidence type="ECO:0000256" key="3">
    <source>
        <dbReference type="ARBA" id="ARBA00022490"/>
    </source>
</evidence>